<dbReference type="EMBL" id="JBHUOZ010000001">
    <property type="protein sequence ID" value="MFD2919393.1"/>
    <property type="molecule type" value="Genomic_DNA"/>
</dbReference>
<feature type="transmembrane region" description="Helical" evidence="1">
    <location>
        <begin position="392"/>
        <end position="413"/>
    </location>
</feature>
<keyword evidence="1" id="KW-0812">Transmembrane</keyword>
<feature type="transmembrane region" description="Helical" evidence="1">
    <location>
        <begin position="192"/>
        <end position="210"/>
    </location>
</feature>
<feature type="transmembrane region" description="Helical" evidence="1">
    <location>
        <begin position="263"/>
        <end position="284"/>
    </location>
</feature>
<feature type="transmembrane region" description="Helical" evidence="1">
    <location>
        <begin position="6"/>
        <end position="25"/>
    </location>
</feature>
<gene>
    <name evidence="2" type="ORF">ACFS6H_06745</name>
</gene>
<keyword evidence="1" id="KW-0472">Membrane</keyword>
<organism evidence="2 3">
    <name type="scientific">Terrimonas rubra</name>
    <dbReference type="NCBI Taxonomy" id="1035890"/>
    <lineage>
        <taxon>Bacteria</taxon>
        <taxon>Pseudomonadati</taxon>
        <taxon>Bacteroidota</taxon>
        <taxon>Chitinophagia</taxon>
        <taxon>Chitinophagales</taxon>
        <taxon>Chitinophagaceae</taxon>
        <taxon>Terrimonas</taxon>
    </lineage>
</organism>
<dbReference type="Proteomes" id="UP001597511">
    <property type="component" value="Unassembled WGS sequence"/>
</dbReference>
<name>A0ABW6A272_9BACT</name>
<comment type="caution">
    <text evidence="2">The sequence shown here is derived from an EMBL/GenBank/DDBJ whole genome shotgun (WGS) entry which is preliminary data.</text>
</comment>
<accession>A0ABW6A272</accession>
<keyword evidence="3" id="KW-1185">Reference proteome</keyword>
<keyword evidence="1" id="KW-1133">Transmembrane helix</keyword>
<proteinExistence type="predicted"/>
<feature type="transmembrane region" description="Helical" evidence="1">
    <location>
        <begin position="419"/>
        <end position="436"/>
    </location>
</feature>
<evidence type="ECO:0000313" key="3">
    <source>
        <dbReference type="Proteomes" id="UP001597511"/>
    </source>
</evidence>
<feature type="transmembrane region" description="Helical" evidence="1">
    <location>
        <begin position="354"/>
        <end position="380"/>
    </location>
</feature>
<feature type="transmembrane region" description="Helical" evidence="1">
    <location>
        <begin position="167"/>
        <end position="185"/>
    </location>
</feature>
<reference evidence="3" key="1">
    <citation type="journal article" date="2019" name="Int. J. Syst. Evol. Microbiol.">
        <title>The Global Catalogue of Microorganisms (GCM) 10K type strain sequencing project: providing services to taxonomists for standard genome sequencing and annotation.</title>
        <authorList>
            <consortium name="The Broad Institute Genomics Platform"/>
            <consortium name="The Broad Institute Genome Sequencing Center for Infectious Disease"/>
            <person name="Wu L."/>
            <person name="Ma J."/>
        </authorList>
    </citation>
    <scope>NUCLEOTIDE SEQUENCE [LARGE SCALE GENOMIC DNA]</scope>
    <source>
        <strain evidence="3">KCTC 23299</strain>
    </source>
</reference>
<feature type="transmembrane region" description="Helical" evidence="1">
    <location>
        <begin position="46"/>
        <end position="65"/>
    </location>
</feature>
<dbReference type="RefSeq" id="WP_386096537.1">
    <property type="nucleotide sequence ID" value="NZ_JBHUOZ010000001.1"/>
</dbReference>
<evidence type="ECO:0000313" key="2">
    <source>
        <dbReference type="EMBL" id="MFD2919393.1"/>
    </source>
</evidence>
<sequence length="451" mass="50979">MTEYITLLDYAILPFVLAIVYGIAYKYRNKHYPVNHPWRKYFIPGLTVKIFGALFISMVYVYYYGGGDTTEYYLQSKIINSAFDESFVKWMKLVFRIPDALDPEYYAYTSRLVWYGDPGSYAVCSVTAFFSLFLLGTYLPAAVLFAAISFTGVWALFRTFATLYKHLTGQIAIATLFIPSTFIWGSGVFKDTICLFALGWLTYSVFRILVKYDFRLSNLLLGGVSILLVATIKIYILLAFLPAVLLWILFIYTSKINNRGSRFFLRLTSVVLMAGGAMLIMQSLGEEALGKYSLDNLEATAATTRDWILYSSGDEGSGYSLGEFDNSFTGMLTKFPLAVNVTLFRPYLWESGKVIVLLSALEAFLFLLLTLKVLFAVGLAKVYRITVTDPTIQFCIIFALIFAFAVGVTSYNFGALSRYKIPCLPFYLLFLMLTYYKGVPRGKRLMPKLGL</sequence>
<feature type="transmembrane region" description="Helical" evidence="1">
    <location>
        <begin position="222"/>
        <end position="251"/>
    </location>
</feature>
<evidence type="ECO:0008006" key="4">
    <source>
        <dbReference type="Google" id="ProtNLM"/>
    </source>
</evidence>
<protein>
    <recommendedName>
        <fullName evidence="4">Glycosyltransferase RgtA/B/C/D-like domain-containing protein</fullName>
    </recommendedName>
</protein>
<evidence type="ECO:0000256" key="1">
    <source>
        <dbReference type="SAM" id="Phobius"/>
    </source>
</evidence>